<dbReference type="GO" id="GO:0015293">
    <property type="term" value="F:symporter activity"/>
    <property type="evidence" value="ECO:0007669"/>
    <property type="project" value="UniProtKB-UniRule"/>
</dbReference>
<evidence type="ECO:0000256" key="5">
    <source>
        <dbReference type="ARBA" id="ARBA00022692"/>
    </source>
</evidence>
<evidence type="ECO:0000256" key="10">
    <source>
        <dbReference type="ARBA" id="ARBA00047996"/>
    </source>
</evidence>
<evidence type="ECO:0000256" key="8">
    <source>
        <dbReference type="ARBA" id="ARBA00022989"/>
    </source>
</evidence>
<feature type="transmembrane region" description="Helical" evidence="11">
    <location>
        <begin position="135"/>
        <end position="155"/>
    </location>
</feature>
<comment type="subcellular location">
    <subcellularLocation>
        <location evidence="1 11">Cell inner membrane</location>
        <topology evidence="1 11">Multi-pass membrane protein</topology>
    </subcellularLocation>
</comment>
<dbReference type="NCBIfam" id="TIGR00814">
    <property type="entry name" value="stp"/>
    <property type="match status" value="1"/>
</dbReference>
<dbReference type="Gene3D" id="1.20.1740.10">
    <property type="entry name" value="Amino acid/polyamine transporter I"/>
    <property type="match status" value="1"/>
</dbReference>
<evidence type="ECO:0000256" key="4">
    <source>
        <dbReference type="ARBA" id="ARBA00022519"/>
    </source>
</evidence>
<dbReference type="PANTHER" id="PTHR35334">
    <property type="entry name" value="SERINE TRANSPORTER"/>
    <property type="match status" value="1"/>
</dbReference>
<feature type="transmembrane region" description="Helical" evidence="11">
    <location>
        <begin position="395"/>
        <end position="416"/>
    </location>
</feature>
<keyword evidence="7 11" id="KW-0029">Amino-acid transport</keyword>
<feature type="transmembrane region" description="Helical" evidence="11">
    <location>
        <begin position="167"/>
        <end position="186"/>
    </location>
</feature>
<keyword evidence="9 11" id="KW-0472">Membrane</keyword>
<comment type="similarity">
    <text evidence="11">Belongs to the amino acid/polyamine transporter 2 family. SdaC/TdcC subfamily.</text>
</comment>
<comment type="catalytic activity">
    <reaction evidence="11">
        <text>L-threonine(in) + H(+)(in) = L-threonine(out) + H(+)(out)</text>
        <dbReference type="Rhea" id="RHEA:28883"/>
        <dbReference type="ChEBI" id="CHEBI:15378"/>
        <dbReference type="ChEBI" id="CHEBI:57926"/>
    </reaction>
</comment>
<evidence type="ECO:0000256" key="7">
    <source>
        <dbReference type="ARBA" id="ARBA00022970"/>
    </source>
</evidence>
<dbReference type="HAMAP" id="MF_01583">
    <property type="entry name" value="Thr_Ser_transp_TdcC"/>
    <property type="match status" value="1"/>
</dbReference>
<feature type="transmembrane region" description="Helical" evidence="11">
    <location>
        <begin position="428"/>
        <end position="447"/>
    </location>
</feature>
<comment type="catalytic activity">
    <reaction evidence="10">
        <text>L-serine(in) + H(+)(in) = L-serine(out) + H(+)(out)</text>
        <dbReference type="Rhea" id="RHEA:28887"/>
        <dbReference type="ChEBI" id="CHEBI:15378"/>
        <dbReference type="ChEBI" id="CHEBI:33384"/>
    </reaction>
    <physiologicalReaction direction="right-to-left" evidence="10">
        <dbReference type="Rhea" id="RHEA:28889"/>
    </physiologicalReaction>
</comment>
<evidence type="ECO:0000256" key="11">
    <source>
        <dbReference type="HAMAP-Rule" id="MF_01583"/>
    </source>
</evidence>
<dbReference type="EMBL" id="DAASUO010000003">
    <property type="protein sequence ID" value="HAE7085171.1"/>
    <property type="molecule type" value="Genomic_DNA"/>
</dbReference>
<comment type="function">
    <text evidence="11">Involved in the import of threonine and serine into the cell, with the concomitant import of a proton (symport system).</text>
</comment>
<organism evidence="12">
    <name type="scientific">Salmonella enteritidis</name>
    <dbReference type="NCBI Taxonomy" id="149539"/>
    <lineage>
        <taxon>Bacteria</taxon>
        <taxon>Pseudomonadati</taxon>
        <taxon>Pseudomonadota</taxon>
        <taxon>Gammaproteobacteria</taxon>
        <taxon>Enterobacterales</taxon>
        <taxon>Enterobacteriaceae</taxon>
        <taxon>Salmonella</taxon>
    </lineage>
</organism>
<dbReference type="InterPro" id="IPR018227">
    <property type="entry name" value="Amino_acid_transport_2"/>
</dbReference>
<feature type="transmembrane region" description="Helical" evidence="11">
    <location>
        <begin position="96"/>
        <end position="115"/>
    </location>
</feature>
<evidence type="ECO:0000256" key="2">
    <source>
        <dbReference type="ARBA" id="ARBA00022448"/>
    </source>
</evidence>
<feature type="transmembrane region" description="Helical" evidence="11">
    <location>
        <begin position="48"/>
        <end position="66"/>
    </location>
</feature>
<evidence type="ECO:0000256" key="6">
    <source>
        <dbReference type="ARBA" id="ARBA00022847"/>
    </source>
</evidence>
<feature type="transmembrane region" description="Helical" evidence="11">
    <location>
        <begin position="324"/>
        <end position="349"/>
    </location>
</feature>
<feature type="transmembrane region" description="Helical" evidence="11">
    <location>
        <begin position="23"/>
        <end position="42"/>
    </location>
</feature>
<evidence type="ECO:0000313" key="12">
    <source>
        <dbReference type="EMBL" id="HAE7085171.1"/>
    </source>
</evidence>
<dbReference type="GO" id="GO:0015565">
    <property type="term" value="F:threonine efflux transmembrane transporter activity"/>
    <property type="evidence" value="ECO:0007669"/>
    <property type="project" value="InterPro"/>
</dbReference>
<protein>
    <recommendedName>
        <fullName evidence="11">Threonine/serine transporter TdcC</fullName>
    </recommendedName>
    <alternativeName>
        <fullName evidence="11">H(+)/threonine-serine symporter</fullName>
    </alternativeName>
</protein>
<feature type="transmembrane region" description="Helical" evidence="11">
    <location>
        <begin position="206"/>
        <end position="234"/>
    </location>
</feature>
<dbReference type="AlphaFoldDB" id="A0A735Q4J7"/>
<accession>A0A735Q4J7</accession>
<dbReference type="InterPro" id="IPR004694">
    <property type="entry name" value="Hydroxy_aa_transpt"/>
</dbReference>
<evidence type="ECO:0000256" key="9">
    <source>
        <dbReference type="ARBA" id="ARBA00023136"/>
    </source>
</evidence>
<comment type="caution">
    <text evidence="12">The sequence shown here is derived from an EMBL/GenBank/DDBJ whole genome shotgun (WGS) entry which is preliminary data.</text>
</comment>
<keyword evidence="5 11" id="KW-0812">Transmembrane</keyword>
<reference evidence="12" key="1">
    <citation type="journal article" date="2018" name="Genome Biol.">
        <title>SKESA: strategic k-mer extension for scrupulous assemblies.</title>
        <authorList>
            <person name="Souvorov A."/>
            <person name="Agarwala R."/>
            <person name="Lipman D.J."/>
        </authorList>
    </citation>
    <scope>NUCLEOTIDE SEQUENCE</scope>
    <source>
        <strain evidence="12">M133</strain>
    </source>
</reference>
<evidence type="ECO:0000256" key="1">
    <source>
        <dbReference type="ARBA" id="ARBA00004429"/>
    </source>
</evidence>
<feature type="transmembrane region" description="Helical" evidence="11">
    <location>
        <begin position="370"/>
        <end position="389"/>
    </location>
</feature>
<keyword evidence="4 11" id="KW-0997">Cell inner membrane</keyword>
<keyword evidence="6 11" id="KW-0769">Symport</keyword>
<reference evidence="12" key="2">
    <citation type="submission" date="2018-07" db="EMBL/GenBank/DDBJ databases">
        <authorList>
            <consortium name="NCBI Pathogen Detection Project"/>
        </authorList>
    </citation>
    <scope>NUCLEOTIDE SEQUENCE</scope>
    <source>
        <strain evidence="12">M133</strain>
    </source>
</reference>
<name>A0A735Q4J7_SALEN</name>
<dbReference type="NCBIfam" id="NF010152">
    <property type="entry name" value="PRK13629.1"/>
    <property type="match status" value="1"/>
</dbReference>
<keyword evidence="3 11" id="KW-1003">Cell membrane</keyword>
<dbReference type="InterPro" id="IPR023726">
    <property type="entry name" value="Thr/Ser_transpt_TdcC"/>
</dbReference>
<evidence type="ECO:0000256" key="3">
    <source>
        <dbReference type="ARBA" id="ARBA00022475"/>
    </source>
</evidence>
<keyword evidence="2 11" id="KW-0813">Transport</keyword>
<gene>
    <name evidence="11 12" type="primary">tdcC</name>
    <name evidence="12" type="ORF">GNB01_001216</name>
</gene>
<dbReference type="PANTHER" id="PTHR35334:SF1">
    <property type="entry name" value="THREONINE_SERINE TRANSPORTER TDCC"/>
    <property type="match status" value="1"/>
</dbReference>
<proteinExistence type="inferred from homology"/>
<dbReference type="GO" id="GO:0015194">
    <property type="term" value="F:L-serine transmembrane transporter activity"/>
    <property type="evidence" value="ECO:0007669"/>
    <property type="project" value="InterPro"/>
</dbReference>
<keyword evidence="8 11" id="KW-1133">Transmembrane helix</keyword>
<dbReference type="GO" id="GO:0005886">
    <property type="term" value="C:plasma membrane"/>
    <property type="evidence" value="ECO:0007669"/>
    <property type="project" value="UniProtKB-SubCell"/>
</dbReference>
<feature type="transmembrane region" description="Helical" evidence="11">
    <location>
        <begin position="255"/>
        <end position="279"/>
    </location>
</feature>
<sequence>MSTTDSIVSSQAKQSSWRKSDTTWTLGLFGTAIGAGVLFFPIRAGFGGLIPILLMLVLAYPIAFYCHRALARLCLSGSNPSGNITETVEEHFGKTGGVVITFLYFFAICPLLWIYGVTITNTFMTFWENQLQMPALNRGFVALFLLLLMAFVIWFGKDLMVKVMSYLVWPFIASLVLISLSLIPYWNSAVIDQVDLSNIALTGHDGILVTVWLGISIMVFSFNFSPIVSSFVVSKREEYEKEFGREFTERKCSQIISRASMLMVAVVMLMVAVVMFFAFSCLFTLSPQNMADAKAQNIPVLSYLANHFASLSGTKSTFATVLEYGASIIALVAIFKSFFGHYLGTLEGLNGLVLKFGYKGDKTKVSMGKLNTISMIFIMGSTWVVAYANPNILDLIEAMGAPIIASLLCLLPMYAIRKAPSLAKYRGRLDNVFVTLIGLLTILNIVYKLF</sequence>